<dbReference type="AlphaFoldDB" id="W6MI29"/>
<keyword evidence="5 7" id="KW-0472">Membrane</keyword>
<evidence type="ECO:0000256" key="6">
    <source>
        <dbReference type="SAM" id="MobiDB-lite"/>
    </source>
</evidence>
<keyword evidence="3 7" id="KW-0812">Transmembrane</keyword>
<dbReference type="Gene3D" id="1.20.144.10">
    <property type="entry name" value="Phosphatidic acid phosphatase type 2/haloperoxidase"/>
    <property type="match status" value="1"/>
</dbReference>
<evidence type="ECO:0000313" key="10">
    <source>
        <dbReference type="Proteomes" id="UP000019384"/>
    </source>
</evidence>
<keyword evidence="4 7" id="KW-1133">Transmembrane helix</keyword>
<dbReference type="Proteomes" id="UP000019384">
    <property type="component" value="Unassembled WGS sequence"/>
</dbReference>
<feature type="domain" description="Phosphatidic acid phosphatase type 2/haloperoxidase" evidence="8">
    <location>
        <begin position="76"/>
        <end position="221"/>
    </location>
</feature>
<feature type="compositionally biased region" description="Polar residues" evidence="6">
    <location>
        <begin position="304"/>
        <end position="334"/>
    </location>
</feature>
<name>W6MI29_9ASCO</name>
<dbReference type="GO" id="GO:0006644">
    <property type="term" value="P:phospholipid metabolic process"/>
    <property type="evidence" value="ECO:0007669"/>
    <property type="project" value="InterPro"/>
</dbReference>
<accession>W6MI29</accession>
<gene>
    <name evidence="9" type="ORF">KUCA_T00002015001</name>
</gene>
<dbReference type="PANTHER" id="PTHR10165">
    <property type="entry name" value="LIPID PHOSPHATE PHOSPHATASE"/>
    <property type="match status" value="1"/>
</dbReference>
<feature type="transmembrane region" description="Helical" evidence="7">
    <location>
        <begin position="74"/>
        <end position="95"/>
    </location>
</feature>
<dbReference type="InterPro" id="IPR036938">
    <property type="entry name" value="PAP2/HPO_sf"/>
</dbReference>
<dbReference type="GO" id="GO:0016020">
    <property type="term" value="C:membrane"/>
    <property type="evidence" value="ECO:0007669"/>
    <property type="project" value="UniProtKB-SubCell"/>
</dbReference>
<comment type="similarity">
    <text evidence="2">Belongs to the PA-phosphatase related phosphoesterase family.</text>
</comment>
<dbReference type="RefSeq" id="XP_022458053.1">
    <property type="nucleotide sequence ID" value="XM_022604254.1"/>
</dbReference>
<dbReference type="PANTHER" id="PTHR10165:SF192">
    <property type="entry name" value="PHOSPHATIDIC ACID PHOSPHATASE TYPE 2_HALOPEROXIDASE DOMAIN-CONTAINING PROTEIN"/>
    <property type="match status" value="1"/>
</dbReference>
<protein>
    <recommendedName>
        <fullName evidence="8">Phosphatidic acid phosphatase type 2/haloperoxidase domain-containing protein</fullName>
    </recommendedName>
</protein>
<dbReference type="GO" id="GO:0046839">
    <property type="term" value="P:phospholipid dephosphorylation"/>
    <property type="evidence" value="ECO:0007669"/>
    <property type="project" value="TreeGrafter"/>
</dbReference>
<organism evidence="9 10">
    <name type="scientific">Kuraishia capsulata CBS 1993</name>
    <dbReference type="NCBI Taxonomy" id="1382522"/>
    <lineage>
        <taxon>Eukaryota</taxon>
        <taxon>Fungi</taxon>
        <taxon>Dikarya</taxon>
        <taxon>Ascomycota</taxon>
        <taxon>Saccharomycotina</taxon>
        <taxon>Pichiomycetes</taxon>
        <taxon>Pichiales</taxon>
        <taxon>Pichiaceae</taxon>
        <taxon>Kuraishia</taxon>
    </lineage>
</organism>
<dbReference type="EMBL" id="HG793126">
    <property type="protein sequence ID" value="CDK26044.1"/>
    <property type="molecule type" value="Genomic_DNA"/>
</dbReference>
<evidence type="ECO:0000256" key="5">
    <source>
        <dbReference type="ARBA" id="ARBA00023136"/>
    </source>
</evidence>
<dbReference type="GO" id="GO:0008195">
    <property type="term" value="F:phosphatidate phosphatase activity"/>
    <property type="evidence" value="ECO:0007669"/>
    <property type="project" value="TreeGrafter"/>
</dbReference>
<keyword evidence="10" id="KW-1185">Reference proteome</keyword>
<evidence type="ECO:0000256" key="1">
    <source>
        <dbReference type="ARBA" id="ARBA00004141"/>
    </source>
</evidence>
<dbReference type="GeneID" id="34519441"/>
<dbReference type="SMART" id="SM00014">
    <property type="entry name" value="acidPPc"/>
    <property type="match status" value="1"/>
</dbReference>
<comment type="subcellular location">
    <subcellularLocation>
        <location evidence="1">Membrane</location>
        <topology evidence="1">Multi-pass membrane protein</topology>
    </subcellularLocation>
</comment>
<dbReference type="InterPro" id="IPR000326">
    <property type="entry name" value="PAP2/HPO"/>
</dbReference>
<dbReference type="Pfam" id="PF01569">
    <property type="entry name" value="PAP2"/>
    <property type="match status" value="1"/>
</dbReference>
<dbReference type="InterPro" id="IPR043216">
    <property type="entry name" value="PAP-like"/>
</dbReference>
<evidence type="ECO:0000313" key="9">
    <source>
        <dbReference type="EMBL" id="CDK26044.1"/>
    </source>
</evidence>
<proteinExistence type="inferred from homology"/>
<reference evidence="9" key="1">
    <citation type="submission" date="2013-12" db="EMBL/GenBank/DDBJ databases">
        <authorList>
            <person name="Genoscope - CEA"/>
        </authorList>
    </citation>
    <scope>NUCLEOTIDE SEQUENCE</scope>
    <source>
        <strain evidence="9">CBS 1993</strain>
    </source>
</reference>
<feature type="region of interest" description="Disordered" evidence="6">
    <location>
        <begin position="300"/>
        <end position="334"/>
    </location>
</feature>
<dbReference type="SUPFAM" id="SSF48317">
    <property type="entry name" value="Acid phosphatase/Vanadium-dependent haloperoxidase"/>
    <property type="match status" value="1"/>
</dbReference>
<evidence type="ECO:0000256" key="7">
    <source>
        <dbReference type="SAM" id="Phobius"/>
    </source>
</evidence>
<feature type="transmembrane region" description="Helical" evidence="7">
    <location>
        <begin position="40"/>
        <end position="62"/>
    </location>
</feature>
<evidence type="ECO:0000256" key="3">
    <source>
        <dbReference type="ARBA" id="ARBA00022692"/>
    </source>
</evidence>
<dbReference type="STRING" id="1382522.W6MI29"/>
<feature type="transmembrane region" description="Helical" evidence="7">
    <location>
        <begin position="202"/>
        <end position="225"/>
    </location>
</feature>
<dbReference type="HOGENOM" id="CLU_065408_0_0_1"/>
<dbReference type="CDD" id="cd03390">
    <property type="entry name" value="PAP2_containing_1_like"/>
    <property type="match status" value="1"/>
</dbReference>
<evidence type="ECO:0000256" key="2">
    <source>
        <dbReference type="ARBA" id="ARBA00008816"/>
    </source>
</evidence>
<sequence>MITVAITYGVSTTPRFQEFYAMDPSLWHFYYPEAATATPIWLLMVLAFVAPLAAMAAVEAAAIQDKVLRRIWDYFAAVTALTCATAIQLILVVTLKNLVGKPRPDAIHRCLPSSFTAPIGQLSTVEICTSPYRTLVAEGFRSFPSGHASTIFASATVQALFTMGRVRLFDGRGIFLKLVQTGYPFLIATSVSAARVTDNRHFLWDVIAGTFLGIAAGVIAFLLYFPPPYPYIKNHGKAYLPRRFCASKYQRNFDGFWHFEDMFPETTATATELQDRSSANFVVPNPTLKTMAVSRGGSFATVGEPSNATRSRSAFSPQASNHGGSTSSATAPLQ</sequence>
<evidence type="ECO:0000259" key="8">
    <source>
        <dbReference type="SMART" id="SM00014"/>
    </source>
</evidence>
<evidence type="ECO:0000256" key="4">
    <source>
        <dbReference type="ARBA" id="ARBA00022989"/>
    </source>
</evidence>
<dbReference type="OrthoDB" id="8907274at2759"/>
<reference evidence="9" key="2">
    <citation type="submission" date="2014-02" db="EMBL/GenBank/DDBJ databases">
        <title>Complete DNA sequence of /Kuraishia capsulata/ illustrates novel genomic features among budding yeasts (/Saccharomycotina/).</title>
        <authorList>
            <person name="Morales L."/>
            <person name="Noel B."/>
            <person name="Porcel B."/>
            <person name="Marcet-Houben M."/>
            <person name="Hullo M-F."/>
            <person name="Sacerdot C."/>
            <person name="Tekaia F."/>
            <person name="Leh-Louis V."/>
            <person name="Despons L."/>
            <person name="Khanna V."/>
            <person name="Aury J-M."/>
            <person name="Barbe V."/>
            <person name="Couloux A."/>
            <person name="Labadie K."/>
            <person name="Pelletier E."/>
            <person name="Souciet J-L."/>
            <person name="Boekhout T."/>
            <person name="Gabaldon T."/>
            <person name="Wincker P."/>
            <person name="Dujon B."/>
        </authorList>
    </citation>
    <scope>NUCLEOTIDE SEQUENCE</scope>
    <source>
        <strain evidence="9">CBS 1993</strain>
    </source>
</reference>